<sequence length="132" mass="14591">MNYQAQISTITGTAPPSYTEAMSQQPPSKDSFPVAPPMPQPYGTHVQPPPTASTNYQEYNTVQPPYNPMYLPTTQSQTRPTAIPCVVTTTAYVGRKRRNHLCSSCLKMLIFAIVIVCLVIYLLKVIISSILN</sequence>
<proteinExistence type="predicted"/>
<dbReference type="AlphaFoldDB" id="A0AAD9RTT1"/>
<keyword evidence="2" id="KW-0812">Transmembrane</keyword>
<evidence type="ECO:0000256" key="1">
    <source>
        <dbReference type="SAM" id="MobiDB-lite"/>
    </source>
</evidence>
<feature type="region of interest" description="Disordered" evidence="1">
    <location>
        <begin position="1"/>
        <end position="57"/>
    </location>
</feature>
<evidence type="ECO:0000313" key="3">
    <source>
        <dbReference type="EMBL" id="KAK2585716.1"/>
    </source>
</evidence>
<dbReference type="Proteomes" id="UP001258017">
    <property type="component" value="Unassembled WGS sequence"/>
</dbReference>
<dbReference type="EMBL" id="JAIFRP010000021">
    <property type="protein sequence ID" value="KAK2585716.1"/>
    <property type="molecule type" value="Genomic_DNA"/>
</dbReference>
<evidence type="ECO:0000313" key="4">
    <source>
        <dbReference type="Proteomes" id="UP001258017"/>
    </source>
</evidence>
<feature type="compositionally biased region" description="Polar residues" evidence="1">
    <location>
        <begin position="1"/>
        <end position="28"/>
    </location>
</feature>
<accession>A0AAD9RTT1</accession>
<comment type="caution">
    <text evidence="3">The sequence shown here is derived from an EMBL/GenBank/DDBJ whole genome shotgun (WGS) entry which is preliminary data.</text>
</comment>
<protein>
    <submittedName>
        <fullName evidence="3">Uncharacterized protein</fullName>
    </submittedName>
</protein>
<feature type="transmembrane region" description="Helical" evidence="2">
    <location>
        <begin position="105"/>
        <end position="127"/>
    </location>
</feature>
<gene>
    <name evidence="3" type="ORF">KPH14_010329</name>
</gene>
<reference evidence="3" key="1">
    <citation type="submission" date="2021-08" db="EMBL/GenBank/DDBJ databases">
        <authorList>
            <person name="Misof B."/>
            <person name="Oliver O."/>
            <person name="Podsiadlowski L."/>
            <person name="Donath A."/>
            <person name="Peters R."/>
            <person name="Mayer C."/>
            <person name="Rust J."/>
            <person name="Gunkel S."/>
            <person name="Lesny P."/>
            <person name="Martin S."/>
            <person name="Oeyen J.P."/>
            <person name="Petersen M."/>
            <person name="Panagiotis P."/>
            <person name="Wilbrandt J."/>
            <person name="Tanja T."/>
        </authorList>
    </citation>
    <scope>NUCLEOTIDE SEQUENCE</scope>
    <source>
        <strain evidence="3">GBR_01_08_01A</strain>
        <tissue evidence="3">Thorax + abdomen</tissue>
    </source>
</reference>
<reference evidence="3" key="2">
    <citation type="journal article" date="2023" name="Commun. Biol.">
        <title>Intrasexual cuticular hydrocarbon dimorphism in a wasp sheds light on hydrocarbon biosynthesis genes in Hymenoptera.</title>
        <authorList>
            <person name="Moris V.C."/>
            <person name="Podsiadlowski L."/>
            <person name="Martin S."/>
            <person name="Oeyen J.P."/>
            <person name="Donath A."/>
            <person name="Petersen M."/>
            <person name="Wilbrandt J."/>
            <person name="Misof B."/>
            <person name="Liedtke D."/>
            <person name="Thamm M."/>
            <person name="Scheiner R."/>
            <person name="Schmitt T."/>
            <person name="Niehuis O."/>
        </authorList>
    </citation>
    <scope>NUCLEOTIDE SEQUENCE</scope>
    <source>
        <strain evidence="3">GBR_01_08_01A</strain>
    </source>
</reference>
<evidence type="ECO:0000256" key="2">
    <source>
        <dbReference type="SAM" id="Phobius"/>
    </source>
</evidence>
<keyword evidence="4" id="KW-1185">Reference proteome</keyword>
<organism evidence="3 4">
    <name type="scientific">Odynerus spinipes</name>
    <dbReference type="NCBI Taxonomy" id="1348599"/>
    <lineage>
        <taxon>Eukaryota</taxon>
        <taxon>Metazoa</taxon>
        <taxon>Ecdysozoa</taxon>
        <taxon>Arthropoda</taxon>
        <taxon>Hexapoda</taxon>
        <taxon>Insecta</taxon>
        <taxon>Pterygota</taxon>
        <taxon>Neoptera</taxon>
        <taxon>Endopterygota</taxon>
        <taxon>Hymenoptera</taxon>
        <taxon>Apocrita</taxon>
        <taxon>Aculeata</taxon>
        <taxon>Vespoidea</taxon>
        <taxon>Vespidae</taxon>
        <taxon>Eumeninae</taxon>
        <taxon>Odynerus</taxon>
    </lineage>
</organism>
<name>A0AAD9RTT1_9HYME</name>
<keyword evidence="2" id="KW-0472">Membrane</keyword>
<keyword evidence="2" id="KW-1133">Transmembrane helix</keyword>